<proteinExistence type="predicted"/>
<name>A0A450WHF5_9GAMM</name>
<keyword evidence="1" id="KW-1133">Transmembrane helix</keyword>
<sequence>MKSNTSGGRLIAVGIAMGFAVLLFLGSRMEAPTPQPEEPYSGIEKTKSQEKPVCALGPAPLRLWREALTCSPWRIEVFPDGSSRVFGITLEKSTLADAQALFQDTGDSKLFASPEGRLALEIFFDRVNLGGMRGKFVLGLSPGEKTLGAMLERGMRVKSMGDGTQKVTLHPEDLARIEYMPVTAITYLPSADLDEEVIMERFGEPEKRMKEEEREGIAHWFYPRLGLDVVLNSKGKEVFQYVAPRAFDRLRRGF</sequence>
<evidence type="ECO:0000256" key="1">
    <source>
        <dbReference type="SAM" id="Phobius"/>
    </source>
</evidence>
<reference evidence="2" key="1">
    <citation type="submission" date="2019-02" db="EMBL/GenBank/DDBJ databases">
        <authorList>
            <person name="Gruber-Vodicka R. H."/>
            <person name="Seah K. B. B."/>
        </authorList>
    </citation>
    <scope>NUCLEOTIDE SEQUENCE</scope>
    <source>
        <strain evidence="2">BECK_S313</strain>
    </source>
</reference>
<keyword evidence="1" id="KW-0812">Transmembrane</keyword>
<evidence type="ECO:0000313" key="2">
    <source>
        <dbReference type="EMBL" id="VFK16425.1"/>
    </source>
</evidence>
<dbReference type="AlphaFoldDB" id="A0A450WHF5"/>
<gene>
    <name evidence="2" type="ORF">BECKLPF1236B_GA0070989_10956</name>
</gene>
<feature type="transmembrane region" description="Helical" evidence="1">
    <location>
        <begin position="6"/>
        <end position="25"/>
    </location>
</feature>
<dbReference type="EMBL" id="CAADFK010000095">
    <property type="protein sequence ID" value="VFK16425.1"/>
    <property type="molecule type" value="Genomic_DNA"/>
</dbReference>
<keyword evidence="1" id="KW-0472">Membrane</keyword>
<accession>A0A450WHF5</accession>
<protein>
    <submittedName>
        <fullName evidence="2">Uncharacterized protein</fullName>
    </submittedName>
</protein>
<organism evidence="2">
    <name type="scientific">Candidatus Kentrum sp. LPFa</name>
    <dbReference type="NCBI Taxonomy" id="2126335"/>
    <lineage>
        <taxon>Bacteria</taxon>
        <taxon>Pseudomonadati</taxon>
        <taxon>Pseudomonadota</taxon>
        <taxon>Gammaproteobacteria</taxon>
        <taxon>Candidatus Kentrum</taxon>
    </lineage>
</organism>